<dbReference type="OrthoDB" id="9812484at2"/>
<dbReference type="PROSITE" id="PS01081">
    <property type="entry name" value="HTH_TETR_1"/>
    <property type="match status" value="1"/>
</dbReference>
<keyword evidence="1 2" id="KW-0238">DNA-binding</keyword>
<dbReference type="Gene3D" id="1.10.357.10">
    <property type="entry name" value="Tetracycline Repressor, domain 2"/>
    <property type="match status" value="1"/>
</dbReference>
<dbReference type="EMBL" id="CZBX01000004">
    <property type="protein sequence ID" value="CUQ84557.1"/>
    <property type="molecule type" value="Genomic_DNA"/>
</dbReference>
<organism evidence="4 5">
    <name type="scientific">[Ruminococcus] torques</name>
    <dbReference type="NCBI Taxonomy" id="33039"/>
    <lineage>
        <taxon>Bacteria</taxon>
        <taxon>Bacillati</taxon>
        <taxon>Bacillota</taxon>
        <taxon>Clostridia</taxon>
        <taxon>Lachnospirales</taxon>
        <taxon>Lachnospiraceae</taxon>
        <taxon>Mediterraneibacter</taxon>
    </lineage>
</organism>
<accession>A0A174YHS2</accession>
<dbReference type="InterPro" id="IPR023772">
    <property type="entry name" value="DNA-bd_HTH_TetR-type_CS"/>
</dbReference>
<dbReference type="AlphaFoldDB" id="A0A174YHS2"/>
<evidence type="ECO:0000259" key="3">
    <source>
        <dbReference type="PROSITE" id="PS50977"/>
    </source>
</evidence>
<sequence>MGKVDDNKKLKMNTLLQTAFDLFTGKGFAKTTVSDIVNQAGLAKGTFYLYFKDKYDLRDKLIAYKACQLFDDAHKQLEGTEINSLEEEILFLTDYIIDRFQKQQSLLKFLSKNLSWGVFQDAVGTGSVVSRQFYDHYRNSLVKYNVNCENPDLLLFTLIELISSTSYNCILHEKPVSMEEYKPYLHKSLKKVYEVFVSVQG</sequence>
<feature type="DNA-binding region" description="H-T-H motif" evidence="2">
    <location>
        <begin position="32"/>
        <end position="51"/>
    </location>
</feature>
<dbReference type="PANTHER" id="PTHR43479">
    <property type="entry name" value="ACREF/ENVCD OPERON REPRESSOR-RELATED"/>
    <property type="match status" value="1"/>
</dbReference>
<proteinExistence type="predicted"/>
<evidence type="ECO:0000313" key="5">
    <source>
        <dbReference type="Proteomes" id="UP000078383"/>
    </source>
</evidence>
<reference evidence="4 5" key="1">
    <citation type="submission" date="2015-09" db="EMBL/GenBank/DDBJ databases">
        <authorList>
            <consortium name="Pathogen Informatics"/>
        </authorList>
    </citation>
    <scope>NUCLEOTIDE SEQUENCE [LARGE SCALE GENOMIC DNA]</scope>
    <source>
        <strain evidence="4 5">2789STDY5834889</strain>
    </source>
</reference>
<name>A0A174YHS2_9FIRM</name>
<dbReference type="GO" id="GO:0003677">
    <property type="term" value="F:DNA binding"/>
    <property type="evidence" value="ECO:0007669"/>
    <property type="project" value="UniProtKB-UniRule"/>
</dbReference>
<protein>
    <submittedName>
        <fullName evidence="4">Uncharacterized HTH-type transcriptional regulator yvdT</fullName>
    </submittedName>
</protein>
<dbReference type="InterPro" id="IPR009057">
    <property type="entry name" value="Homeodomain-like_sf"/>
</dbReference>
<dbReference type="Pfam" id="PF00440">
    <property type="entry name" value="TetR_N"/>
    <property type="match status" value="1"/>
</dbReference>
<dbReference type="PRINTS" id="PR00455">
    <property type="entry name" value="HTHTETR"/>
</dbReference>
<evidence type="ECO:0000256" key="1">
    <source>
        <dbReference type="ARBA" id="ARBA00023125"/>
    </source>
</evidence>
<dbReference type="InterPro" id="IPR001647">
    <property type="entry name" value="HTH_TetR"/>
</dbReference>
<dbReference type="RefSeq" id="WP_055147847.1">
    <property type="nucleotide sequence ID" value="NZ_CACRUQ010000008.1"/>
</dbReference>
<dbReference type="Proteomes" id="UP000078383">
    <property type="component" value="Unassembled WGS sequence"/>
</dbReference>
<dbReference type="PANTHER" id="PTHR43479:SF11">
    <property type="entry name" value="ACREF_ENVCD OPERON REPRESSOR-RELATED"/>
    <property type="match status" value="1"/>
</dbReference>
<dbReference type="InterPro" id="IPR050624">
    <property type="entry name" value="HTH-type_Tx_Regulator"/>
</dbReference>
<evidence type="ECO:0000313" key="4">
    <source>
        <dbReference type="EMBL" id="CUQ84557.1"/>
    </source>
</evidence>
<dbReference type="SUPFAM" id="SSF46689">
    <property type="entry name" value="Homeodomain-like"/>
    <property type="match status" value="1"/>
</dbReference>
<dbReference type="PROSITE" id="PS50977">
    <property type="entry name" value="HTH_TETR_2"/>
    <property type="match status" value="1"/>
</dbReference>
<feature type="domain" description="HTH tetR-type" evidence="3">
    <location>
        <begin position="9"/>
        <end position="69"/>
    </location>
</feature>
<evidence type="ECO:0000256" key="2">
    <source>
        <dbReference type="PROSITE-ProRule" id="PRU00335"/>
    </source>
</evidence>
<gene>
    <name evidence="4" type="primary">yvdT</name>
    <name evidence="4" type="ORF">ERS852502_00936</name>
</gene>